<dbReference type="SMART" id="SM00870">
    <property type="entry name" value="Asparaginase"/>
    <property type="match status" value="1"/>
</dbReference>
<proteinExistence type="predicted"/>
<comment type="caution">
    <text evidence="3">The sequence shown here is derived from an EMBL/GenBank/DDBJ whole genome shotgun (WGS) entry which is preliminary data.</text>
</comment>
<dbReference type="PROSITE" id="PS51732">
    <property type="entry name" value="ASN_GLN_ASE_3"/>
    <property type="match status" value="1"/>
</dbReference>
<evidence type="ECO:0000259" key="2">
    <source>
        <dbReference type="Pfam" id="PF00710"/>
    </source>
</evidence>
<dbReference type="PROSITE" id="PS00917">
    <property type="entry name" value="ASN_GLN_ASE_2"/>
    <property type="match status" value="1"/>
</dbReference>
<feature type="active site" evidence="1">
    <location>
        <position position="53"/>
    </location>
</feature>
<dbReference type="InterPro" id="IPR027475">
    <property type="entry name" value="Asparaginase/glutaminase_AS2"/>
</dbReference>
<dbReference type="InterPro" id="IPR037152">
    <property type="entry name" value="L-asparaginase_N_sf"/>
</dbReference>
<name>A0AAV8XMD8_9CUCU</name>
<dbReference type="EMBL" id="JANEYF010003061">
    <property type="protein sequence ID" value="KAJ8939635.1"/>
    <property type="molecule type" value="Genomic_DNA"/>
</dbReference>
<dbReference type="Pfam" id="PF00710">
    <property type="entry name" value="Asparaginase"/>
    <property type="match status" value="1"/>
</dbReference>
<dbReference type="PANTHER" id="PTHR11707">
    <property type="entry name" value="L-ASPARAGINASE"/>
    <property type="match status" value="1"/>
</dbReference>
<dbReference type="InterPro" id="IPR027474">
    <property type="entry name" value="L-asparaginase_N"/>
</dbReference>
<sequence length="229" mass="25440">FRSTGQCTLIYEIVEYNPLLDSSNMSCKEWNRIAKDIVSNYNKFDGFVVVHGTDTMAYTSSALSFMLEGLGKPVVITGSQIPIFETRSDAKDNFLSSLIIAGSYDIPEVCVFFANKLFRGNRTAKISSYEFDAFDSPNYHTLADVGIDVKKSYLTPPTQGLVIQSYGTGNLPSNRLDILRVLKDAVERNILIINITQCTRGAVCSSYECGKIVSWFQDCFGKKLQAVIS</sequence>
<dbReference type="AlphaFoldDB" id="A0AAV8XMD8"/>
<dbReference type="CDD" id="cd08963">
    <property type="entry name" value="L-asparaginase_I"/>
    <property type="match status" value="1"/>
</dbReference>
<dbReference type="PRINTS" id="PR00139">
    <property type="entry name" value="ASNGLNASE"/>
</dbReference>
<evidence type="ECO:0000313" key="3">
    <source>
        <dbReference type="EMBL" id="KAJ8939635.1"/>
    </source>
</evidence>
<dbReference type="Gene3D" id="3.40.50.1170">
    <property type="entry name" value="L-asparaginase, N-terminal domain"/>
    <property type="match status" value="1"/>
</dbReference>
<dbReference type="GO" id="GO:0004067">
    <property type="term" value="F:asparaginase activity"/>
    <property type="evidence" value="ECO:0007669"/>
    <property type="project" value="UniProtKB-UniRule"/>
</dbReference>
<feature type="domain" description="L-asparaginase N-terminal" evidence="2">
    <location>
        <begin position="15"/>
        <end position="150"/>
    </location>
</feature>
<dbReference type="PIRSF" id="PIRSF500176">
    <property type="entry name" value="L_ASNase"/>
    <property type="match status" value="1"/>
</dbReference>
<organism evidence="3 4">
    <name type="scientific">Rhamnusium bicolor</name>
    <dbReference type="NCBI Taxonomy" id="1586634"/>
    <lineage>
        <taxon>Eukaryota</taxon>
        <taxon>Metazoa</taxon>
        <taxon>Ecdysozoa</taxon>
        <taxon>Arthropoda</taxon>
        <taxon>Hexapoda</taxon>
        <taxon>Insecta</taxon>
        <taxon>Pterygota</taxon>
        <taxon>Neoptera</taxon>
        <taxon>Endopterygota</taxon>
        <taxon>Coleoptera</taxon>
        <taxon>Polyphaga</taxon>
        <taxon>Cucujiformia</taxon>
        <taxon>Chrysomeloidea</taxon>
        <taxon>Cerambycidae</taxon>
        <taxon>Lepturinae</taxon>
        <taxon>Rhagiini</taxon>
        <taxon>Rhamnusium</taxon>
    </lineage>
</organism>
<dbReference type="PANTHER" id="PTHR11707:SF28">
    <property type="entry name" value="60 KDA LYSOPHOSPHOLIPASE"/>
    <property type="match status" value="1"/>
</dbReference>
<dbReference type="InterPro" id="IPR036152">
    <property type="entry name" value="Asp/glu_Ase-like_sf"/>
</dbReference>
<accession>A0AAV8XMD8</accession>
<protein>
    <recommendedName>
        <fullName evidence="2">L-asparaginase N-terminal domain-containing protein</fullName>
    </recommendedName>
</protein>
<keyword evidence="4" id="KW-1185">Reference proteome</keyword>
<dbReference type="Proteomes" id="UP001162156">
    <property type="component" value="Unassembled WGS sequence"/>
</dbReference>
<dbReference type="InterPro" id="IPR041725">
    <property type="entry name" value="L-asparaginase_I"/>
</dbReference>
<reference evidence="3" key="1">
    <citation type="journal article" date="2023" name="Insect Mol. Biol.">
        <title>Genome sequencing provides insights into the evolution of gene families encoding plant cell wall-degrading enzymes in longhorned beetles.</title>
        <authorList>
            <person name="Shin N.R."/>
            <person name="Okamura Y."/>
            <person name="Kirsch R."/>
            <person name="Pauchet Y."/>
        </authorList>
    </citation>
    <scope>NUCLEOTIDE SEQUENCE</scope>
    <source>
        <strain evidence="3">RBIC_L_NR</strain>
    </source>
</reference>
<dbReference type="InterPro" id="IPR006034">
    <property type="entry name" value="Asparaginase/glutaminase-like"/>
</dbReference>
<dbReference type="SUPFAM" id="SSF53774">
    <property type="entry name" value="Glutaminase/Asparaginase"/>
    <property type="match status" value="1"/>
</dbReference>
<feature type="non-terminal residue" evidence="3">
    <location>
        <position position="1"/>
    </location>
</feature>
<evidence type="ECO:0000256" key="1">
    <source>
        <dbReference type="PROSITE-ProRule" id="PRU10100"/>
    </source>
</evidence>
<gene>
    <name evidence="3" type="ORF">NQ314_011055</name>
</gene>
<evidence type="ECO:0000313" key="4">
    <source>
        <dbReference type="Proteomes" id="UP001162156"/>
    </source>
</evidence>
<dbReference type="PIRSF" id="PIRSF001220">
    <property type="entry name" value="L-ASNase_gatD"/>
    <property type="match status" value="1"/>
</dbReference>